<evidence type="ECO:0000313" key="3">
    <source>
        <dbReference type="Proteomes" id="UP000005824"/>
    </source>
</evidence>
<reference evidence="2 3" key="1">
    <citation type="journal article" date="2011" name="J. Bacteriol.">
        <title>Genome sequence of Chthoniobacter flavus Ellin428, an aerobic heterotrophic soil bacterium.</title>
        <authorList>
            <person name="Kant R."/>
            <person name="van Passel M.W."/>
            <person name="Palva A."/>
            <person name="Lucas S."/>
            <person name="Lapidus A."/>
            <person name="Glavina Del Rio T."/>
            <person name="Dalin E."/>
            <person name="Tice H."/>
            <person name="Bruce D."/>
            <person name="Goodwin L."/>
            <person name="Pitluck S."/>
            <person name="Larimer F.W."/>
            <person name="Land M.L."/>
            <person name="Hauser L."/>
            <person name="Sangwan P."/>
            <person name="de Vos W.M."/>
            <person name="Janssen P.H."/>
            <person name="Smidt H."/>
        </authorList>
    </citation>
    <scope>NUCLEOTIDE SEQUENCE [LARGE SCALE GENOMIC DNA]</scope>
    <source>
        <strain evidence="2 3">Ellin428</strain>
    </source>
</reference>
<dbReference type="EMBL" id="ABVL01000030">
    <property type="protein sequence ID" value="EDY16592.1"/>
    <property type="molecule type" value="Genomic_DNA"/>
</dbReference>
<keyword evidence="1" id="KW-0472">Membrane</keyword>
<protein>
    <submittedName>
        <fullName evidence="2">Uncharacterized protein</fullName>
    </submittedName>
</protein>
<keyword evidence="1" id="KW-0812">Transmembrane</keyword>
<feature type="transmembrane region" description="Helical" evidence="1">
    <location>
        <begin position="118"/>
        <end position="144"/>
    </location>
</feature>
<feature type="transmembrane region" description="Helical" evidence="1">
    <location>
        <begin position="89"/>
        <end position="106"/>
    </location>
</feature>
<evidence type="ECO:0000256" key="1">
    <source>
        <dbReference type="SAM" id="Phobius"/>
    </source>
</evidence>
<feature type="transmembrane region" description="Helical" evidence="1">
    <location>
        <begin position="42"/>
        <end position="61"/>
    </location>
</feature>
<organism evidence="2 3">
    <name type="scientific">Chthoniobacter flavus Ellin428</name>
    <dbReference type="NCBI Taxonomy" id="497964"/>
    <lineage>
        <taxon>Bacteria</taxon>
        <taxon>Pseudomonadati</taxon>
        <taxon>Verrucomicrobiota</taxon>
        <taxon>Spartobacteria</taxon>
        <taxon>Chthoniobacterales</taxon>
        <taxon>Chthoniobacteraceae</taxon>
        <taxon>Chthoniobacter</taxon>
    </lineage>
</organism>
<proteinExistence type="predicted"/>
<evidence type="ECO:0000313" key="2">
    <source>
        <dbReference type="EMBL" id="EDY16592.1"/>
    </source>
</evidence>
<name>B4DAD1_9BACT</name>
<gene>
    <name evidence="2" type="ORF">CfE428DRAFT_5872</name>
</gene>
<dbReference type="RefSeq" id="WP_006983192.1">
    <property type="nucleotide sequence ID" value="NZ_ABVL01000030.1"/>
</dbReference>
<dbReference type="AlphaFoldDB" id="B4DAD1"/>
<dbReference type="Proteomes" id="UP000005824">
    <property type="component" value="Unassembled WGS sequence"/>
</dbReference>
<feature type="transmembrane region" description="Helical" evidence="1">
    <location>
        <begin position="6"/>
        <end position="30"/>
    </location>
</feature>
<accession>B4DAD1</accession>
<keyword evidence="3" id="KW-1185">Reference proteome</keyword>
<comment type="caution">
    <text evidence="2">The sequence shown here is derived from an EMBL/GenBank/DDBJ whole genome shotgun (WGS) entry which is preliminary data.</text>
</comment>
<sequence>MTEIILMAHVLFGVACLITAVWLFVDVLNVNEINLARIRRTSLGAAVFMWLAFLIGGYWYVTSYKVDKAIILKGPWPFAHNMVMETKEHLVILLLLVATYLPIVASENLAKSKDARKLMLWVTAAIAVLALAMDGEGAIISMGVKVALMHH</sequence>
<dbReference type="STRING" id="497964.CfE428DRAFT_5872"/>
<dbReference type="eggNOG" id="ENOG50326ZJ">
    <property type="taxonomic scope" value="Bacteria"/>
</dbReference>
<keyword evidence="1" id="KW-1133">Transmembrane helix</keyword>
<dbReference type="InParanoid" id="B4DAD1"/>